<comment type="caution">
    <text evidence="2">The sequence shown here is derived from an EMBL/GenBank/DDBJ whole genome shotgun (WGS) entry which is preliminary data.</text>
</comment>
<name>A0A1G1Y534_9BACT</name>
<evidence type="ECO:0000256" key="1">
    <source>
        <dbReference type="SAM" id="Phobius"/>
    </source>
</evidence>
<evidence type="ECO:0000313" key="2">
    <source>
        <dbReference type="EMBL" id="OGY47418.1"/>
    </source>
</evidence>
<evidence type="ECO:0008006" key="4">
    <source>
        <dbReference type="Google" id="ProtNLM"/>
    </source>
</evidence>
<proteinExistence type="predicted"/>
<dbReference type="AlphaFoldDB" id="A0A1G1Y534"/>
<feature type="transmembrane region" description="Helical" evidence="1">
    <location>
        <begin position="21"/>
        <end position="44"/>
    </location>
</feature>
<sequence length="206" mass="22963">MAKPLSQPTKEKIDLKVLFSRFYLTITAVLIAVILASGGYFFLWPKYQEVRANSSRVYEALLKEEAKRADYEKTLKDLIAGYKKINKQEINKLKILLPAGKDFSGLFAQLQGLAEENNFLLSGLTISELPDAAAAAAEQKKPASSAVKKLSISVNLMGGKTTGYENLKSFLSSLEQNLRLFDVEAVYFTPQSSKYSLTLLTYYLPE</sequence>
<accession>A0A1G1Y534</accession>
<evidence type="ECO:0000313" key="3">
    <source>
        <dbReference type="Proteomes" id="UP000178432"/>
    </source>
</evidence>
<gene>
    <name evidence="2" type="ORF">A2663_04220</name>
</gene>
<dbReference type="Proteomes" id="UP000178432">
    <property type="component" value="Unassembled WGS sequence"/>
</dbReference>
<dbReference type="Gene3D" id="3.30.70.60">
    <property type="match status" value="1"/>
</dbReference>
<keyword evidence="1" id="KW-0472">Membrane</keyword>
<protein>
    <recommendedName>
        <fullName evidence="4">Pilus assembly protein PilO</fullName>
    </recommendedName>
</protein>
<dbReference type="InterPro" id="IPR014717">
    <property type="entry name" value="Transl_elong_EF1B/ribsomal_bS6"/>
</dbReference>
<keyword evidence="1" id="KW-0812">Transmembrane</keyword>
<organism evidence="2 3">
    <name type="scientific">Candidatus Buchananbacteria bacterium RIFCSPHIGHO2_01_FULL_46_12</name>
    <dbReference type="NCBI Taxonomy" id="1797536"/>
    <lineage>
        <taxon>Bacteria</taxon>
        <taxon>Candidatus Buchananiibacteriota</taxon>
    </lineage>
</organism>
<keyword evidence="1" id="KW-1133">Transmembrane helix</keyword>
<reference evidence="2 3" key="1">
    <citation type="journal article" date="2016" name="Nat. Commun.">
        <title>Thousands of microbial genomes shed light on interconnected biogeochemical processes in an aquifer system.</title>
        <authorList>
            <person name="Anantharaman K."/>
            <person name="Brown C.T."/>
            <person name="Hug L.A."/>
            <person name="Sharon I."/>
            <person name="Castelle C.J."/>
            <person name="Probst A.J."/>
            <person name="Thomas B.C."/>
            <person name="Singh A."/>
            <person name="Wilkins M.J."/>
            <person name="Karaoz U."/>
            <person name="Brodie E.L."/>
            <person name="Williams K.H."/>
            <person name="Hubbard S.S."/>
            <person name="Banfield J.F."/>
        </authorList>
    </citation>
    <scope>NUCLEOTIDE SEQUENCE [LARGE SCALE GENOMIC DNA]</scope>
</reference>
<dbReference type="EMBL" id="MHIF01000038">
    <property type="protein sequence ID" value="OGY47418.1"/>
    <property type="molecule type" value="Genomic_DNA"/>
</dbReference>